<evidence type="ECO:0000256" key="1">
    <source>
        <dbReference type="SAM" id="Phobius"/>
    </source>
</evidence>
<evidence type="ECO:0000313" key="2">
    <source>
        <dbReference type="EMBL" id="KAG0559542.1"/>
    </source>
</evidence>
<name>A0A8T0GRE3_CERPU</name>
<sequence>MCDFIFDHEVGAIRREEVERWSLTSRHACPGCLTQSGFVQPRLIVGLEIIGKQVHGRGGDSGAATWLMVLTVTGFVCHFAVPASWAIILICEGLRRLFYYQEASMCQD</sequence>
<keyword evidence="1" id="KW-1133">Transmembrane helix</keyword>
<keyword evidence="1" id="KW-0812">Transmembrane</keyword>
<dbReference type="EMBL" id="CM026431">
    <property type="protein sequence ID" value="KAG0559542.1"/>
    <property type="molecule type" value="Genomic_DNA"/>
</dbReference>
<proteinExistence type="predicted"/>
<keyword evidence="1" id="KW-0472">Membrane</keyword>
<dbReference type="AlphaFoldDB" id="A0A8T0GRE3"/>
<evidence type="ECO:0000313" key="3">
    <source>
        <dbReference type="Proteomes" id="UP000822688"/>
    </source>
</evidence>
<reference evidence="2" key="1">
    <citation type="submission" date="2020-06" db="EMBL/GenBank/DDBJ databases">
        <title>WGS assembly of Ceratodon purpureus strain R40.</title>
        <authorList>
            <person name="Carey S.B."/>
            <person name="Jenkins J."/>
            <person name="Shu S."/>
            <person name="Lovell J.T."/>
            <person name="Sreedasyam A."/>
            <person name="Maumus F."/>
            <person name="Tiley G.P."/>
            <person name="Fernandez-Pozo N."/>
            <person name="Barry K."/>
            <person name="Chen C."/>
            <person name="Wang M."/>
            <person name="Lipzen A."/>
            <person name="Daum C."/>
            <person name="Saski C.A."/>
            <person name="Payton A.C."/>
            <person name="Mcbreen J.C."/>
            <person name="Conrad R.E."/>
            <person name="Kollar L.M."/>
            <person name="Olsson S."/>
            <person name="Huttunen S."/>
            <person name="Landis J.B."/>
            <person name="Wickett N.J."/>
            <person name="Johnson M.G."/>
            <person name="Rensing S.A."/>
            <person name="Grimwood J."/>
            <person name="Schmutz J."/>
            <person name="Mcdaniel S.F."/>
        </authorList>
    </citation>
    <scope>NUCLEOTIDE SEQUENCE</scope>
    <source>
        <strain evidence="2">R40</strain>
    </source>
</reference>
<organism evidence="2 3">
    <name type="scientific">Ceratodon purpureus</name>
    <name type="common">Fire moss</name>
    <name type="synonym">Dicranum purpureum</name>
    <dbReference type="NCBI Taxonomy" id="3225"/>
    <lineage>
        <taxon>Eukaryota</taxon>
        <taxon>Viridiplantae</taxon>
        <taxon>Streptophyta</taxon>
        <taxon>Embryophyta</taxon>
        <taxon>Bryophyta</taxon>
        <taxon>Bryophytina</taxon>
        <taxon>Bryopsida</taxon>
        <taxon>Dicranidae</taxon>
        <taxon>Pseudoditrichales</taxon>
        <taxon>Ditrichaceae</taxon>
        <taxon>Ceratodon</taxon>
    </lineage>
</organism>
<accession>A0A8T0GRE3</accession>
<dbReference type="Proteomes" id="UP000822688">
    <property type="component" value="Chromosome 10"/>
</dbReference>
<comment type="caution">
    <text evidence="2">The sequence shown here is derived from an EMBL/GenBank/DDBJ whole genome shotgun (WGS) entry which is preliminary data.</text>
</comment>
<gene>
    <name evidence="2" type="ORF">KC19_10G113000</name>
</gene>
<feature type="transmembrane region" description="Helical" evidence="1">
    <location>
        <begin position="66"/>
        <end position="91"/>
    </location>
</feature>
<protein>
    <submittedName>
        <fullName evidence="2">Uncharacterized protein</fullName>
    </submittedName>
</protein>
<keyword evidence="3" id="KW-1185">Reference proteome</keyword>